<dbReference type="InterPro" id="IPR052920">
    <property type="entry name" value="DNA-binding_regulatory"/>
</dbReference>
<feature type="domain" description="Peptidase S9 prolyl oligopeptidase catalytic" evidence="1">
    <location>
        <begin position="114"/>
        <end position="311"/>
    </location>
</feature>
<accession>A0A1D8K4L7</accession>
<gene>
    <name evidence="2" type="ORF">BJI67_01380</name>
</gene>
<keyword evidence="3" id="KW-1185">Reference proteome</keyword>
<dbReference type="Gene3D" id="3.40.50.1820">
    <property type="entry name" value="alpha/beta hydrolase"/>
    <property type="match status" value="1"/>
</dbReference>
<dbReference type="RefSeq" id="WP_070071502.1">
    <property type="nucleotide sequence ID" value="NZ_CP017448.1"/>
</dbReference>
<dbReference type="Proteomes" id="UP000095342">
    <property type="component" value="Chromosome"/>
</dbReference>
<name>A0A1D8K4L7_9GAMM</name>
<evidence type="ECO:0000313" key="3">
    <source>
        <dbReference type="Proteomes" id="UP000095342"/>
    </source>
</evidence>
<evidence type="ECO:0000313" key="2">
    <source>
        <dbReference type="EMBL" id="AOV15902.1"/>
    </source>
</evidence>
<organism evidence="2 3">
    <name type="scientific">Acidihalobacter aeolianus</name>
    <dbReference type="NCBI Taxonomy" id="2792603"/>
    <lineage>
        <taxon>Bacteria</taxon>
        <taxon>Pseudomonadati</taxon>
        <taxon>Pseudomonadota</taxon>
        <taxon>Gammaproteobacteria</taxon>
        <taxon>Chromatiales</taxon>
        <taxon>Ectothiorhodospiraceae</taxon>
        <taxon>Acidihalobacter</taxon>
    </lineage>
</organism>
<dbReference type="GO" id="GO:0008236">
    <property type="term" value="F:serine-type peptidase activity"/>
    <property type="evidence" value="ECO:0007669"/>
    <property type="project" value="InterPro"/>
</dbReference>
<protein>
    <recommendedName>
        <fullName evidence="1">Peptidase S9 prolyl oligopeptidase catalytic domain-containing protein</fullName>
    </recommendedName>
</protein>
<dbReference type="EMBL" id="CP017448">
    <property type="protein sequence ID" value="AOV15902.1"/>
    <property type="molecule type" value="Genomic_DNA"/>
</dbReference>
<dbReference type="InterPro" id="IPR029058">
    <property type="entry name" value="AB_hydrolase_fold"/>
</dbReference>
<dbReference type="PANTHER" id="PTHR43358:SF4">
    <property type="entry name" value="ALPHA_BETA HYDROLASE FOLD-1 DOMAIN-CONTAINING PROTEIN"/>
    <property type="match status" value="1"/>
</dbReference>
<proteinExistence type="predicted"/>
<dbReference type="SUPFAM" id="SSF53474">
    <property type="entry name" value="alpha/beta-Hydrolases"/>
    <property type="match status" value="1"/>
</dbReference>
<dbReference type="InterPro" id="IPR001375">
    <property type="entry name" value="Peptidase_S9_cat"/>
</dbReference>
<sequence length="314" mass="34429">MPDSVRPRSVRRFLPHVVWVLLALALVFFVATGSVAYDVVWKLIHPSRIALVETPAKFGLAFRNIEFPSAVDRVRLSGWLIPAAEPAGGLVIEAHGYHQNRASDVPALPVAAALHRAGIAVLMFDFRGEGRSQGDEVTVGLYEQRDLLGAIDYARRLGYRRIGVIGYSMGASTALEVAAKDRAVRAVVADSPFADLYSYLSANMPEWTHLPNWPFTPEIFLELRLINGLDVCKVDPLRDVAAMRQRRVLLIAGTADHVVPMSNSEALYRALHRDAAASLWIVPGAKHVGAYTVEPEAYLARVSGFFHEALGAGR</sequence>
<dbReference type="AlphaFoldDB" id="A0A1D8K4L7"/>
<dbReference type="GO" id="GO:0006508">
    <property type="term" value="P:proteolysis"/>
    <property type="evidence" value="ECO:0007669"/>
    <property type="project" value="InterPro"/>
</dbReference>
<dbReference type="KEGG" id="aaeo:BJI67_01380"/>
<dbReference type="PANTHER" id="PTHR43358">
    <property type="entry name" value="ALPHA/BETA-HYDROLASE"/>
    <property type="match status" value="1"/>
</dbReference>
<evidence type="ECO:0000259" key="1">
    <source>
        <dbReference type="Pfam" id="PF00326"/>
    </source>
</evidence>
<dbReference type="Pfam" id="PF00326">
    <property type="entry name" value="Peptidase_S9"/>
    <property type="match status" value="1"/>
</dbReference>
<reference evidence="2 3" key="1">
    <citation type="submission" date="2016-09" db="EMBL/GenBank/DDBJ databases">
        <title>Acidihalobacter prosperus V6 (DSM14174).</title>
        <authorList>
            <person name="Khaleque H.N."/>
            <person name="Ramsay J.P."/>
            <person name="Murphy R.J.T."/>
            <person name="Kaksonen A.H."/>
            <person name="Boxall N.J."/>
            <person name="Watkin E.L.J."/>
        </authorList>
    </citation>
    <scope>NUCLEOTIDE SEQUENCE [LARGE SCALE GENOMIC DNA]</scope>
    <source>
        <strain evidence="2 3">V6</strain>
    </source>
</reference>